<dbReference type="PANTHER" id="PTHR35109:SF2">
    <property type="entry name" value="LATE EMBRYOGENESIS ABUNDANT PROTEIN"/>
    <property type="match status" value="1"/>
</dbReference>
<accession>A0ABQ8HKQ6</accession>
<evidence type="ECO:0000256" key="1">
    <source>
        <dbReference type="SAM" id="MobiDB-lite"/>
    </source>
</evidence>
<evidence type="ECO:0000313" key="3">
    <source>
        <dbReference type="Proteomes" id="UP000827721"/>
    </source>
</evidence>
<dbReference type="PANTHER" id="PTHR35109">
    <property type="entry name" value="GLUTAMATE RACEMASE"/>
    <property type="match status" value="1"/>
</dbReference>
<gene>
    <name evidence="2" type="ORF">JRO89_XS09G0075700</name>
</gene>
<protein>
    <submittedName>
        <fullName evidence="2">Uncharacterized protein</fullName>
    </submittedName>
</protein>
<organism evidence="2 3">
    <name type="scientific">Xanthoceras sorbifolium</name>
    <dbReference type="NCBI Taxonomy" id="99658"/>
    <lineage>
        <taxon>Eukaryota</taxon>
        <taxon>Viridiplantae</taxon>
        <taxon>Streptophyta</taxon>
        <taxon>Embryophyta</taxon>
        <taxon>Tracheophyta</taxon>
        <taxon>Spermatophyta</taxon>
        <taxon>Magnoliopsida</taxon>
        <taxon>eudicotyledons</taxon>
        <taxon>Gunneridae</taxon>
        <taxon>Pentapetalae</taxon>
        <taxon>rosids</taxon>
        <taxon>malvids</taxon>
        <taxon>Sapindales</taxon>
        <taxon>Sapindaceae</taxon>
        <taxon>Xanthoceroideae</taxon>
        <taxon>Xanthoceras</taxon>
    </lineage>
</organism>
<evidence type="ECO:0000313" key="2">
    <source>
        <dbReference type="EMBL" id="KAH7564924.1"/>
    </source>
</evidence>
<sequence>MDKILCYYINLYQSIILHSSSILFGIGDQKMTGSLSRGAPTFNSMFFKPMMRKSYHKKGGGGDMIRGETVKSNAEQEGPMKSKVGSENDGNSCWIPHDRTGIYYPKGHEKVMEDVPVGAAKHFHGVHWFSNNNFDG</sequence>
<reference evidence="2 3" key="1">
    <citation type="submission" date="2021-02" db="EMBL/GenBank/DDBJ databases">
        <title>Plant Genome Project.</title>
        <authorList>
            <person name="Zhang R.-G."/>
        </authorList>
    </citation>
    <scope>NUCLEOTIDE SEQUENCE [LARGE SCALE GENOMIC DNA]</scope>
    <source>
        <tissue evidence="2">Leaves</tissue>
    </source>
</reference>
<proteinExistence type="predicted"/>
<name>A0ABQ8HKQ6_9ROSI</name>
<feature type="region of interest" description="Disordered" evidence="1">
    <location>
        <begin position="57"/>
        <end position="92"/>
    </location>
</feature>
<dbReference type="Proteomes" id="UP000827721">
    <property type="component" value="Unassembled WGS sequence"/>
</dbReference>
<dbReference type="EMBL" id="JAFEMO010000009">
    <property type="protein sequence ID" value="KAH7564924.1"/>
    <property type="molecule type" value="Genomic_DNA"/>
</dbReference>
<keyword evidence="3" id="KW-1185">Reference proteome</keyword>
<comment type="caution">
    <text evidence="2">The sequence shown here is derived from an EMBL/GenBank/DDBJ whole genome shotgun (WGS) entry which is preliminary data.</text>
</comment>